<dbReference type="EMBL" id="JARKIE010000075">
    <property type="protein sequence ID" value="KAJ7689003.1"/>
    <property type="molecule type" value="Genomic_DNA"/>
</dbReference>
<feature type="region of interest" description="Disordered" evidence="1">
    <location>
        <begin position="52"/>
        <end position="81"/>
    </location>
</feature>
<feature type="compositionally biased region" description="Low complexity" evidence="1">
    <location>
        <begin position="52"/>
        <end position="61"/>
    </location>
</feature>
<protein>
    <submittedName>
        <fullName evidence="2">Uncharacterized protein</fullName>
    </submittedName>
</protein>
<organism evidence="2 3">
    <name type="scientific">Mycena rosella</name>
    <name type="common">Pink bonnet</name>
    <name type="synonym">Agaricus rosellus</name>
    <dbReference type="NCBI Taxonomy" id="1033263"/>
    <lineage>
        <taxon>Eukaryota</taxon>
        <taxon>Fungi</taxon>
        <taxon>Dikarya</taxon>
        <taxon>Basidiomycota</taxon>
        <taxon>Agaricomycotina</taxon>
        <taxon>Agaricomycetes</taxon>
        <taxon>Agaricomycetidae</taxon>
        <taxon>Agaricales</taxon>
        <taxon>Marasmiineae</taxon>
        <taxon>Mycenaceae</taxon>
        <taxon>Mycena</taxon>
    </lineage>
</organism>
<evidence type="ECO:0000256" key="1">
    <source>
        <dbReference type="SAM" id="MobiDB-lite"/>
    </source>
</evidence>
<gene>
    <name evidence="2" type="ORF">B0H17DRAFT_646680</name>
</gene>
<proteinExistence type="predicted"/>
<comment type="caution">
    <text evidence="2">The sequence shown here is derived from an EMBL/GenBank/DDBJ whole genome shotgun (WGS) entry which is preliminary data.</text>
</comment>
<accession>A0AAD7DDV3</accession>
<name>A0AAD7DDV3_MYCRO</name>
<keyword evidence="3" id="KW-1185">Reference proteome</keyword>
<dbReference type="AlphaFoldDB" id="A0AAD7DDV3"/>
<sequence>MRPALRYERLPLITTYLLTCFFPLFFQDVTSILRTLKKDFRVNEAILRESKAGLASSLSSGRPTSMRPRRQRGAGGSRRWA</sequence>
<reference evidence="2" key="1">
    <citation type="submission" date="2023-03" db="EMBL/GenBank/DDBJ databases">
        <title>Massive genome expansion in bonnet fungi (Mycena s.s.) driven by repeated elements and novel gene families across ecological guilds.</title>
        <authorList>
            <consortium name="Lawrence Berkeley National Laboratory"/>
            <person name="Harder C.B."/>
            <person name="Miyauchi S."/>
            <person name="Viragh M."/>
            <person name="Kuo A."/>
            <person name="Thoen E."/>
            <person name="Andreopoulos B."/>
            <person name="Lu D."/>
            <person name="Skrede I."/>
            <person name="Drula E."/>
            <person name="Henrissat B."/>
            <person name="Morin E."/>
            <person name="Kohler A."/>
            <person name="Barry K."/>
            <person name="LaButti K."/>
            <person name="Morin E."/>
            <person name="Salamov A."/>
            <person name="Lipzen A."/>
            <person name="Mereny Z."/>
            <person name="Hegedus B."/>
            <person name="Baldrian P."/>
            <person name="Stursova M."/>
            <person name="Weitz H."/>
            <person name="Taylor A."/>
            <person name="Grigoriev I.V."/>
            <person name="Nagy L.G."/>
            <person name="Martin F."/>
            <person name="Kauserud H."/>
        </authorList>
    </citation>
    <scope>NUCLEOTIDE SEQUENCE</scope>
    <source>
        <strain evidence="2">CBHHK067</strain>
    </source>
</reference>
<evidence type="ECO:0000313" key="2">
    <source>
        <dbReference type="EMBL" id="KAJ7689003.1"/>
    </source>
</evidence>
<dbReference type="Proteomes" id="UP001221757">
    <property type="component" value="Unassembled WGS sequence"/>
</dbReference>
<evidence type="ECO:0000313" key="3">
    <source>
        <dbReference type="Proteomes" id="UP001221757"/>
    </source>
</evidence>